<gene>
    <name evidence="2" type="ORF">PLICRDRAFT_330168</name>
</gene>
<dbReference type="EMBL" id="KN832568">
    <property type="protein sequence ID" value="KII85062.1"/>
    <property type="molecule type" value="Genomic_DNA"/>
</dbReference>
<evidence type="ECO:0000313" key="2">
    <source>
        <dbReference type="EMBL" id="KII85062.1"/>
    </source>
</evidence>
<keyword evidence="3" id="KW-1185">Reference proteome</keyword>
<evidence type="ECO:0000313" key="3">
    <source>
        <dbReference type="Proteomes" id="UP000053263"/>
    </source>
</evidence>
<feature type="compositionally biased region" description="Polar residues" evidence="1">
    <location>
        <begin position="40"/>
        <end position="65"/>
    </location>
</feature>
<accession>A0A0C9SRU9</accession>
<feature type="region of interest" description="Disordered" evidence="1">
    <location>
        <begin position="138"/>
        <end position="259"/>
    </location>
</feature>
<sequence>MELVGQDASPYLNEFDFNHSPSPSSAQHNISPHSYDGFDFTNQNQSPHFPHTPSYNGSFQNSPYSGHSDLSFGPGEPTDFSLFDAPPPGVQIREDYDPSEYDPPNSTGLLMFGGEFMSDLNNQSGHVSVSVTPADLDQISPHSFDYSSPSSNGGGESGGDPERRSRASSVASNPHPSSSSPRLDVTQNFENMRFESPRWGAHPLPHDRAMSPPEKPNSPPQLLIPDSSSPSANDMFPQSPPTINAPAGDGGVIGSGPQLHIVPATPVSGGGGASQTVPFQQTLEELRQTDATIQIPPRTINRIRGTTFPNLTKIQHHCPFPNIRSMHSFRILSPVGTAMTRGLRGCPAAVRIQIHSLLTTTTTSTLHLHDRGVNPTPLFNPLFGIQTSCLRTKCPLPMAPH</sequence>
<dbReference type="Proteomes" id="UP000053263">
    <property type="component" value="Unassembled WGS sequence"/>
</dbReference>
<reference evidence="2 3" key="1">
    <citation type="submission" date="2014-06" db="EMBL/GenBank/DDBJ databases">
        <title>Evolutionary Origins and Diversification of the Mycorrhizal Mutualists.</title>
        <authorList>
            <consortium name="DOE Joint Genome Institute"/>
            <consortium name="Mycorrhizal Genomics Consortium"/>
            <person name="Kohler A."/>
            <person name="Kuo A."/>
            <person name="Nagy L.G."/>
            <person name="Floudas D."/>
            <person name="Copeland A."/>
            <person name="Barry K.W."/>
            <person name="Cichocki N."/>
            <person name="Veneault-Fourrey C."/>
            <person name="LaButti K."/>
            <person name="Lindquist E.A."/>
            <person name="Lipzen A."/>
            <person name="Lundell T."/>
            <person name="Morin E."/>
            <person name="Murat C."/>
            <person name="Riley R."/>
            <person name="Ohm R."/>
            <person name="Sun H."/>
            <person name="Tunlid A."/>
            <person name="Henrissat B."/>
            <person name="Grigoriev I.V."/>
            <person name="Hibbett D.S."/>
            <person name="Martin F."/>
        </authorList>
    </citation>
    <scope>NUCLEOTIDE SEQUENCE [LARGE SCALE GENOMIC DNA]</scope>
    <source>
        <strain evidence="2 3">FD-325 SS-3</strain>
    </source>
</reference>
<name>A0A0C9SRU9_PLICR</name>
<protein>
    <submittedName>
        <fullName evidence="2">Uncharacterized protein</fullName>
    </submittedName>
</protein>
<dbReference type="HOGENOM" id="CLU_057564_1_0_1"/>
<organism evidence="2 3">
    <name type="scientific">Plicaturopsis crispa FD-325 SS-3</name>
    <dbReference type="NCBI Taxonomy" id="944288"/>
    <lineage>
        <taxon>Eukaryota</taxon>
        <taxon>Fungi</taxon>
        <taxon>Dikarya</taxon>
        <taxon>Basidiomycota</taxon>
        <taxon>Agaricomycotina</taxon>
        <taxon>Agaricomycetes</taxon>
        <taxon>Agaricomycetidae</taxon>
        <taxon>Amylocorticiales</taxon>
        <taxon>Amylocorticiaceae</taxon>
        <taxon>Plicatura</taxon>
        <taxon>Plicaturopsis crispa</taxon>
    </lineage>
</organism>
<feature type="compositionally biased region" description="Low complexity" evidence="1">
    <location>
        <begin position="168"/>
        <end position="181"/>
    </location>
</feature>
<feature type="compositionally biased region" description="Polar residues" evidence="1">
    <location>
        <begin position="19"/>
        <end position="32"/>
    </location>
</feature>
<feature type="region of interest" description="Disordered" evidence="1">
    <location>
        <begin position="1"/>
        <end position="112"/>
    </location>
</feature>
<dbReference type="AlphaFoldDB" id="A0A0C9SRU9"/>
<evidence type="ECO:0000256" key="1">
    <source>
        <dbReference type="SAM" id="MobiDB-lite"/>
    </source>
</evidence>
<proteinExistence type="predicted"/>
<feature type="compositionally biased region" description="Low complexity" evidence="1">
    <location>
        <begin position="140"/>
        <end position="151"/>
    </location>
</feature>
<dbReference type="OrthoDB" id="4748970at2759"/>